<feature type="region of interest" description="Disordered" evidence="1">
    <location>
        <begin position="146"/>
        <end position="182"/>
    </location>
</feature>
<accession>A0A835IXX4</accession>
<dbReference type="EMBL" id="JADFTS010000001">
    <property type="protein sequence ID" value="KAF9624672.1"/>
    <property type="molecule type" value="Genomic_DNA"/>
</dbReference>
<evidence type="ECO:0000313" key="2">
    <source>
        <dbReference type="EMBL" id="KAF9624672.1"/>
    </source>
</evidence>
<name>A0A835IXX4_9MAGN</name>
<protein>
    <submittedName>
        <fullName evidence="2">Uncharacterized protein</fullName>
    </submittedName>
</protein>
<evidence type="ECO:0000313" key="3">
    <source>
        <dbReference type="Proteomes" id="UP000631114"/>
    </source>
</evidence>
<comment type="caution">
    <text evidence="2">The sequence shown here is derived from an EMBL/GenBank/DDBJ whole genome shotgun (WGS) entry which is preliminary data.</text>
</comment>
<dbReference type="AlphaFoldDB" id="A0A835IXX4"/>
<organism evidence="2 3">
    <name type="scientific">Coptis chinensis</name>
    <dbReference type="NCBI Taxonomy" id="261450"/>
    <lineage>
        <taxon>Eukaryota</taxon>
        <taxon>Viridiplantae</taxon>
        <taxon>Streptophyta</taxon>
        <taxon>Embryophyta</taxon>
        <taxon>Tracheophyta</taxon>
        <taxon>Spermatophyta</taxon>
        <taxon>Magnoliopsida</taxon>
        <taxon>Ranunculales</taxon>
        <taxon>Ranunculaceae</taxon>
        <taxon>Coptidoideae</taxon>
        <taxon>Coptis</taxon>
    </lineage>
</organism>
<sequence>MKFMKYSVATRETISLWHDPWLERRILNDSQEARNNLQLPKNAKVSSLIINEDRIIWTPSTNGEFTTKFPFDTLRTPRAKVKWYNMVWGKLVIPRHSFTSWQLFSVSSFNDAIVSKESPSTARASTRTPFSLNDAVVSRESPSTAMATVNSPFSPSLPRTLRNTGSPSFSRESAHNSGNTRGKEVVVYTTQEQTQSVLEQEESVLTEEELFQFHVDNNAYAALVIEDDGIDDDISETHEEPFDDHIVTSPLVTRLQMLSQVVTRAQLQQQQL</sequence>
<evidence type="ECO:0000256" key="1">
    <source>
        <dbReference type="SAM" id="MobiDB-lite"/>
    </source>
</evidence>
<feature type="compositionally biased region" description="Polar residues" evidence="1">
    <location>
        <begin position="161"/>
        <end position="180"/>
    </location>
</feature>
<dbReference type="Proteomes" id="UP000631114">
    <property type="component" value="Unassembled WGS sequence"/>
</dbReference>
<proteinExistence type="predicted"/>
<dbReference type="OrthoDB" id="1938625at2759"/>
<gene>
    <name evidence="2" type="ORF">IFM89_012943</name>
</gene>
<reference evidence="2 3" key="1">
    <citation type="submission" date="2020-10" db="EMBL/GenBank/DDBJ databases">
        <title>The Coptis chinensis genome and diversification of protoberbering-type alkaloids.</title>
        <authorList>
            <person name="Wang B."/>
            <person name="Shu S."/>
            <person name="Song C."/>
            <person name="Liu Y."/>
        </authorList>
    </citation>
    <scope>NUCLEOTIDE SEQUENCE [LARGE SCALE GENOMIC DNA]</scope>
    <source>
        <strain evidence="2">HL-2020</strain>
        <tissue evidence="2">Leaf</tissue>
    </source>
</reference>
<keyword evidence="3" id="KW-1185">Reference proteome</keyword>